<proteinExistence type="predicted"/>
<name>A0A8J4YNM4_CHIOP</name>
<protein>
    <submittedName>
        <fullName evidence="2">Uncharacterized protein</fullName>
    </submittedName>
</protein>
<feature type="compositionally biased region" description="Basic and acidic residues" evidence="1">
    <location>
        <begin position="331"/>
        <end position="345"/>
    </location>
</feature>
<feature type="region of interest" description="Disordered" evidence="1">
    <location>
        <begin position="412"/>
        <end position="441"/>
    </location>
</feature>
<organism evidence="2 3">
    <name type="scientific">Chionoecetes opilio</name>
    <name type="common">Atlantic snow crab</name>
    <name type="synonym">Cancer opilio</name>
    <dbReference type="NCBI Taxonomy" id="41210"/>
    <lineage>
        <taxon>Eukaryota</taxon>
        <taxon>Metazoa</taxon>
        <taxon>Ecdysozoa</taxon>
        <taxon>Arthropoda</taxon>
        <taxon>Crustacea</taxon>
        <taxon>Multicrustacea</taxon>
        <taxon>Malacostraca</taxon>
        <taxon>Eumalacostraca</taxon>
        <taxon>Eucarida</taxon>
        <taxon>Decapoda</taxon>
        <taxon>Pleocyemata</taxon>
        <taxon>Brachyura</taxon>
        <taxon>Eubrachyura</taxon>
        <taxon>Majoidea</taxon>
        <taxon>Majidae</taxon>
        <taxon>Chionoecetes</taxon>
    </lineage>
</organism>
<sequence>MRLTKEADRSPERERELASADDATTPMIDEVNHHSHRHVRQERGPAGGRAGQGLDHYVQAEKPEDHPSAKTYLAITALEDDNPTLKMEDEESVAPPAAPRCEGNRVLLLDPSVRRHKVVLERYPVDFPLDAVKANPMGLSATRLRGGDNIATGQRAGEVLQVPRINHLKVSASTLSGVECAALTTRRRIVLAATRPRGPPPQRGPNYGRKTHAWNPQCPGGFAGCLSLACSNSFRHQGGNPAINETRGKPHSNNSGNTASSLLPYHPRPAWVKAIKQPSPLVPRDPTPGRGSGGRESEAQLTEIMEEAATIPPPLFPPPLPKRRLGPGPAHHTETPSRRQRQREPRDVALASCHRYENIHVSEETRAIADCIIVRMMHVMRRLLHRPELAPCHRGGIWDALLLEEIESAINDGGRQSRPPQRDPGQHSLLPAEYHRPRGPH</sequence>
<evidence type="ECO:0000313" key="3">
    <source>
        <dbReference type="Proteomes" id="UP000770661"/>
    </source>
</evidence>
<reference evidence="2" key="1">
    <citation type="submission" date="2020-07" db="EMBL/GenBank/DDBJ databases">
        <title>The High-quality genome of the commercially important snow crab, Chionoecetes opilio.</title>
        <authorList>
            <person name="Jeong J.-H."/>
            <person name="Ryu S."/>
        </authorList>
    </citation>
    <scope>NUCLEOTIDE SEQUENCE</scope>
    <source>
        <strain evidence="2">MADBK_172401_WGS</strain>
        <tissue evidence="2">Digestive gland</tissue>
    </source>
</reference>
<evidence type="ECO:0000313" key="2">
    <source>
        <dbReference type="EMBL" id="KAG0723860.1"/>
    </source>
</evidence>
<gene>
    <name evidence="2" type="ORF">GWK47_041816</name>
</gene>
<accession>A0A8J4YNM4</accession>
<feature type="region of interest" description="Disordered" evidence="1">
    <location>
        <begin position="241"/>
        <end position="345"/>
    </location>
</feature>
<feature type="compositionally biased region" description="Pro residues" evidence="1">
    <location>
        <begin position="311"/>
        <end position="320"/>
    </location>
</feature>
<dbReference type="Proteomes" id="UP000770661">
    <property type="component" value="Unassembled WGS sequence"/>
</dbReference>
<feature type="region of interest" description="Disordered" evidence="1">
    <location>
        <begin position="1"/>
        <end position="52"/>
    </location>
</feature>
<keyword evidence="3" id="KW-1185">Reference proteome</keyword>
<evidence type="ECO:0000256" key="1">
    <source>
        <dbReference type="SAM" id="MobiDB-lite"/>
    </source>
</evidence>
<feature type="compositionally biased region" description="Polar residues" evidence="1">
    <location>
        <begin position="251"/>
        <end position="261"/>
    </location>
</feature>
<comment type="caution">
    <text evidence="2">The sequence shown here is derived from an EMBL/GenBank/DDBJ whole genome shotgun (WGS) entry which is preliminary data.</text>
</comment>
<dbReference type="EMBL" id="JACEEZ010007641">
    <property type="protein sequence ID" value="KAG0723860.1"/>
    <property type="molecule type" value="Genomic_DNA"/>
</dbReference>
<dbReference type="AlphaFoldDB" id="A0A8J4YNM4"/>
<feature type="compositionally biased region" description="Basic and acidic residues" evidence="1">
    <location>
        <begin position="1"/>
        <end position="18"/>
    </location>
</feature>